<dbReference type="InterPro" id="IPR003738">
    <property type="entry name" value="SRAP"/>
</dbReference>
<accession>A0A0F9QR34</accession>
<proteinExistence type="predicted"/>
<dbReference type="EMBL" id="LAZR01001766">
    <property type="protein sequence ID" value="KKN39422.1"/>
    <property type="molecule type" value="Genomic_DNA"/>
</dbReference>
<dbReference type="GO" id="GO:0003697">
    <property type="term" value="F:single-stranded DNA binding"/>
    <property type="evidence" value="ECO:0007669"/>
    <property type="project" value="InterPro"/>
</dbReference>
<comment type="caution">
    <text evidence="1">The sequence shown here is derived from an EMBL/GenBank/DDBJ whole genome shotgun (WGS) entry which is preliminary data.</text>
</comment>
<dbReference type="SUPFAM" id="SSF143081">
    <property type="entry name" value="BB1717-like"/>
    <property type="match status" value="1"/>
</dbReference>
<dbReference type="InterPro" id="IPR036590">
    <property type="entry name" value="SRAP-like"/>
</dbReference>
<protein>
    <recommendedName>
        <fullName evidence="2">DUF159 family protein</fullName>
    </recommendedName>
</protein>
<dbReference type="Gene3D" id="3.90.1680.10">
    <property type="entry name" value="SOS response associated peptidase-like"/>
    <property type="match status" value="1"/>
</dbReference>
<name>A0A0F9QR34_9ZZZZ</name>
<dbReference type="GO" id="GO:0106300">
    <property type="term" value="P:protein-DNA covalent cross-linking repair"/>
    <property type="evidence" value="ECO:0007669"/>
    <property type="project" value="InterPro"/>
</dbReference>
<gene>
    <name evidence="1" type="ORF">LCGC14_0743760</name>
</gene>
<reference evidence="1" key="1">
    <citation type="journal article" date="2015" name="Nature">
        <title>Complex archaea that bridge the gap between prokaryotes and eukaryotes.</title>
        <authorList>
            <person name="Spang A."/>
            <person name="Saw J.H."/>
            <person name="Jorgensen S.L."/>
            <person name="Zaremba-Niedzwiedzka K."/>
            <person name="Martijn J."/>
            <person name="Lind A.E."/>
            <person name="van Eijk R."/>
            <person name="Schleper C."/>
            <person name="Guy L."/>
            <person name="Ettema T.J."/>
        </authorList>
    </citation>
    <scope>NUCLEOTIDE SEQUENCE</scope>
</reference>
<organism evidence="1">
    <name type="scientific">marine sediment metagenome</name>
    <dbReference type="NCBI Taxonomy" id="412755"/>
    <lineage>
        <taxon>unclassified sequences</taxon>
        <taxon>metagenomes</taxon>
        <taxon>ecological metagenomes</taxon>
    </lineage>
</organism>
<evidence type="ECO:0008006" key="2">
    <source>
        <dbReference type="Google" id="ProtNLM"/>
    </source>
</evidence>
<sequence>MCGYIRRVSDSPAVIDLLNEIGLGQLAGDFAGEDWADIEHFYPAFGGDPRRQIHKLIIAGDSGPKTVDATWWFDCQPAGDTIQVGKRTTFNARNLESPYWKGALRYHRALVVATGLGESKIIDGKKRQFLMEGDAPFLLGALFRPFDNGCYSSAIITRDSHPRFDQYHDKAFPCFLPASAYFVDQWLNANGTVPDQVAHFLAHPKIVVPLRVEAVKTFKRGQIGAAAEMLSADPE</sequence>
<evidence type="ECO:0000313" key="1">
    <source>
        <dbReference type="EMBL" id="KKN39422.1"/>
    </source>
</evidence>
<dbReference type="AlphaFoldDB" id="A0A0F9QR34"/>
<dbReference type="Pfam" id="PF02586">
    <property type="entry name" value="SRAP"/>
    <property type="match status" value="1"/>
</dbReference>